<dbReference type="Proteomes" id="UP000001307">
    <property type="component" value="Unassembled WGS sequence"/>
</dbReference>
<feature type="compositionally biased region" description="Acidic residues" evidence="1">
    <location>
        <begin position="172"/>
        <end position="187"/>
    </location>
</feature>
<gene>
    <name evidence="2" type="ORF">GSOID_T00014935001</name>
</gene>
<feature type="region of interest" description="Disordered" evidence="1">
    <location>
        <begin position="132"/>
        <end position="279"/>
    </location>
</feature>
<feature type="compositionally biased region" description="Low complexity" evidence="1">
    <location>
        <begin position="190"/>
        <end position="215"/>
    </location>
</feature>
<dbReference type="InParanoid" id="E4X0X7"/>
<feature type="region of interest" description="Disordered" evidence="1">
    <location>
        <begin position="491"/>
        <end position="512"/>
    </location>
</feature>
<feature type="compositionally biased region" description="Basic and acidic residues" evidence="1">
    <location>
        <begin position="251"/>
        <end position="266"/>
    </location>
</feature>
<name>E4X0X7_OIKDI</name>
<proteinExistence type="predicted"/>
<feature type="compositionally biased region" description="Polar residues" evidence="1">
    <location>
        <begin position="87"/>
        <end position="104"/>
    </location>
</feature>
<dbReference type="OrthoDB" id="10343623at2759"/>
<evidence type="ECO:0000256" key="1">
    <source>
        <dbReference type="SAM" id="MobiDB-lite"/>
    </source>
</evidence>
<dbReference type="AlphaFoldDB" id="E4X0X7"/>
<dbReference type="EMBL" id="FN653020">
    <property type="protein sequence ID" value="CBY23012.1"/>
    <property type="molecule type" value="Genomic_DNA"/>
</dbReference>
<protein>
    <submittedName>
        <fullName evidence="2">Uncharacterized protein</fullName>
    </submittedName>
</protein>
<sequence length="577" mass="64186">MSAILRRSRTVCDVRPDCDELATSPAKFGKRKKSILGKLFRSFSKLGKRKQFQSQQHLNDEQLVAQSEGGLAGISQTGQCLEAAGRTDQTPGSDSASTGYVSEGSSRRAGNCADARLSVDLEKENKLARRAHARFRSDDSETSNGNNFLRNREHGRARTRNMHVFTLRSSDTDLDRDETDLNTDEERDSSVYTESDSSSSDSFYSTDSSSDSEPSQRGRRGAARSVRPRRSRSALPAIERTTSSFVRSTRFQKERSSSKRAEKSESPAETNWTPSAPSPALRARILQLELGDTIATDAESVNSKEPVSPKLCEKITGSPKNGAVKNIAAKFTFEESQSNEDRLEFLGRSKARNFTVLKHHKETQQTEKPQALRRTQSTKILDLAASLFQPGDEIQTGEKKSPLVEKKSSSKSQVSRSQTMKLLSPPMQARRQSQDSFIRELLEMAKTDSGTSPLGQKNKEINDFKSQISMASTKIIRRKTMTSTDVVETEKLSKPTSKTRAHSVGLNSSSNQKTFQPFNATAELDPFVEEILANKTVPETVKQKIREECWSLFNDPKTPKGVKQCILNTMMTKSQSE</sequence>
<keyword evidence="3" id="KW-1185">Reference proteome</keyword>
<feature type="compositionally biased region" description="Polar residues" evidence="1">
    <location>
        <begin position="240"/>
        <end position="249"/>
    </location>
</feature>
<feature type="region of interest" description="Disordered" evidence="1">
    <location>
        <begin position="83"/>
        <end position="111"/>
    </location>
</feature>
<feature type="compositionally biased region" description="Basic residues" evidence="1">
    <location>
        <begin position="217"/>
        <end position="232"/>
    </location>
</feature>
<accession>E4X0X7</accession>
<evidence type="ECO:0000313" key="3">
    <source>
        <dbReference type="Proteomes" id="UP000001307"/>
    </source>
</evidence>
<organism evidence="2">
    <name type="scientific">Oikopleura dioica</name>
    <name type="common">Tunicate</name>
    <dbReference type="NCBI Taxonomy" id="34765"/>
    <lineage>
        <taxon>Eukaryota</taxon>
        <taxon>Metazoa</taxon>
        <taxon>Chordata</taxon>
        <taxon>Tunicata</taxon>
        <taxon>Appendicularia</taxon>
        <taxon>Copelata</taxon>
        <taxon>Oikopleuridae</taxon>
        <taxon>Oikopleura</taxon>
    </lineage>
</organism>
<feature type="region of interest" description="Disordered" evidence="1">
    <location>
        <begin position="391"/>
        <end position="431"/>
    </location>
</feature>
<reference evidence="2" key="1">
    <citation type="journal article" date="2010" name="Science">
        <title>Plasticity of animal genome architecture unmasked by rapid evolution of a pelagic tunicate.</title>
        <authorList>
            <person name="Denoeud F."/>
            <person name="Henriet S."/>
            <person name="Mungpakdee S."/>
            <person name="Aury J.M."/>
            <person name="Da Silva C."/>
            <person name="Brinkmann H."/>
            <person name="Mikhaleva J."/>
            <person name="Olsen L.C."/>
            <person name="Jubin C."/>
            <person name="Canestro C."/>
            <person name="Bouquet J.M."/>
            <person name="Danks G."/>
            <person name="Poulain J."/>
            <person name="Campsteijn C."/>
            <person name="Adamski M."/>
            <person name="Cross I."/>
            <person name="Yadetie F."/>
            <person name="Muffato M."/>
            <person name="Louis A."/>
            <person name="Butcher S."/>
            <person name="Tsagkogeorga G."/>
            <person name="Konrad A."/>
            <person name="Singh S."/>
            <person name="Jensen M.F."/>
            <person name="Cong E.H."/>
            <person name="Eikeseth-Otteraa H."/>
            <person name="Noel B."/>
            <person name="Anthouard V."/>
            <person name="Porcel B.M."/>
            <person name="Kachouri-Lafond R."/>
            <person name="Nishino A."/>
            <person name="Ugolini M."/>
            <person name="Chourrout P."/>
            <person name="Nishida H."/>
            <person name="Aasland R."/>
            <person name="Huzurbazar S."/>
            <person name="Westhof E."/>
            <person name="Delsuc F."/>
            <person name="Lehrach H."/>
            <person name="Reinhardt R."/>
            <person name="Weissenbach J."/>
            <person name="Roy S.W."/>
            <person name="Artiguenave F."/>
            <person name="Postlethwait J.H."/>
            <person name="Manak J.R."/>
            <person name="Thompson E.M."/>
            <person name="Jaillon O."/>
            <person name="Du Pasquier L."/>
            <person name="Boudinot P."/>
            <person name="Liberles D.A."/>
            <person name="Volff J.N."/>
            <person name="Philippe H."/>
            <person name="Lenhard B."/>
            <person name="Roest Crollius H."/>
            <person name="Wincker P."/>
            <person name="Chourrout D."/>
        </authorList>
    </citation>
    <scope>NUCLEOTIDE SEQUENCE [LARGE SCALE GENOMIC DNA]</scope>
</reference>
<feature type="compositionally biased region" description="Basic and acidic residues" evidence="1">
    <location>
        <begin position="396"/>
        <end position="408"/>
    </location>
</feature>
<evidence type="ECO:0000313" key="2">
    <source>
        <dbReference type="EMBL" id="CBY23012.1"/>
    </source>
</evidence>